<dbReference type="EMBL" id="JAERRI010000007">
    <property type="protein sequence ID" value="MBL1090602.1"/>
    <property type="molecule type" value="Genomic_DNA"/>
</dbReference>
<dbReference type="RefSeq" id="WP_201804567.1">
    <property type="nucleotide sequence ID" value="NZ_JAERRI010000007.1"/>
</dbReference>
<dbReference type="Pfam" id="PF00571">
    <property type="entry name" value="CBS"/>
    <property type="match status" value="2"/>
</dbReference>
<reference evidence="4 5" key="1">
    <citation type="submission" date="2021-01" db="EMBL/GenBank/DDBJ databases">
        <title>WGS of actinomycetes isolated from Thailand.</title>
        <authorList>
            <person name="Thawai C."/>
        </authorList>
    </citation>
    <scope>NUCLEOTIDE SEQUENCE [LARGE SCALE GENOMIC DNA]</scope>
    <source>
        <strain evidence="4 5">CH9-7</strain>
    </source>
</reference>
<gene>
    <name evidence="4" type="ORF">JK360_14535</name>
</gene>
<dbReference type="CDD" id="cd04622">
    <property type="entry name" value="CBS_pair_HRP1_like"/>
    <property type="match status" value="1"/>
</dbReference>
<organism evidence="4 5">
    <name type="scientific">Streptomyces siderophoricus</name>
    <dbReference type="NCBI Taxonomy" id="2802281"/>
    <lineage>
        <taxon>Bacteria</taxon>
        <taxon>Bacillati</taxon>
        <taxon>Actinomycetota</taxon>
        <taxon>Actinomycetes</taxon>
        <taxon>Kitasatosporales</taxon>
        <taxon>Streptomycetaceae</taxon>
        <taxon>Streptomyces</taxon>
    </lineage>
</organism>
<dbReference type="SUPFAM" id="SSF54631">
    <property type="entry name" value="CBS-domain pair"/>
    <property type="match status" value="1"/>
</dbReference>
<evidence type="ECO:0000259" key="3">
    <source>
        <dbReference type="PROSITE" id="PS51371"/>
    </source>
</evidence>
<dbReference type="SMART" id="SM00116">
    <property type="entry name" value="CBS"/>
    <property type="match status" value="2"/>
</dbReference>
<dbReference type="InterPro" id="IPR000644">
    <property type="entry name" value="CBS_dom"/>
</dbReference>
<evidence type="ECO:0000256" key="2">
    <source>
        <dbReference type="PROSITE-ProRule" id="PRU00703"/>
    </source>
</evidence>
<dbReference type="Gene3D" id="3.10.580.10">
    <property type="entry name" value="CBS-domain"/>
    <property type="match status" value="1"/>
</dbReference>
<protein>
    <submittedName>
        <fullName evidence="4">CBS domain-containing protein</fullName>
    </submittedName>
</protein>
<dbReference type="Proteomes" id="UP000629371">
    <property type="component" value="Unassembled WGS sequence"/>
</dbReference>
<accession>A0ABS1MS44</accession>
<dbReference type="PROSITE" id="PS51371">
    <property type="entry name" value="CBS"/>
    <property type="match status" value="2"/>
</dbReference>
<name>A0ABS1MS44_9ACTN</name>
<feature type="domain" description="CBS" evidence="3">
    <location>
        <begin position="66"/>
        <end position="124"/>
    </location>
</feature>
<keyword evidence="5" id="KW-1185">Reference proteome</keyword>
<dbReference type="PANTHER" id="PTHR43080">
    <property type="entry name" value="CBS DOMAIN-CONTAINING PROTEIN CBSX3, MITOCHONDRIAL"/>
    <property type="match status" value="1"/>
</dbReference>
<feature type="domain" description="CBS" evidence="3">
    <location>
        <begin position="1"/>
        <end position="58"/>
    </location>
</feature>
<proteinExistence type="predicted"/>
<dbReference type="InterPro" id="IPR051257">
    <property type="entry name" value="Diverse_CBS-Domain"/>
</dbReference>
<evidence type="ECO:0000313" key="5">
    <source>
        <dbReference type="Proteomes" id="UP000629371"/>
    </source>
</evidence>
<comment type="caution">
    <text evidence="4">The sequence shown here is derived from an EMBL/GenBank/DDBJ whole genome shotgun (WGS) entry which is preliminary data.</text>
</comment>
<evidence type="ECO:0000313" key="4">
    <source>
        <dbReference type="EMBL" id="MBL1090602.1"/>
    </source>
</evidence>
<dbReference type="PANTHER" id="PTHR43080:SF2">
    <property type="entry name" value="CBS DOMAIN-CONTAINING PROTEIN"/>
    <property type="match status" value="1"/>
</dbReference>
<sequence length="130" mass="13704">MTPDATCVGADETVLEAAKEMTELGVGSLPVRGTDERLEGMLTDRDIVVKVLAAGKDPAKVKAGDLAQGEVVTVDADDEAEAILRTMSRHKVRRLPVIEDNALVGIVTQADVARTLPDPKVGDLLEAISS</sequence>
<keyword evidence="1 2" id="KW-0129">CBS domain</keyword>
<dbReference type="InterPro" id="IPR046342">
    <property type="entry name" value="CBS_dom_sf"/>
</dbReference>
<evidence type="ECO:0000256" key="1">
    <source>
        <dbReference type="ARBA" id="ARBA00023122"/>
    </source>
</evidence>